<evidence type="ECO:0000313" key="4">
    <source>
        <dbReference type="Proteomes" id="UP000054279"/>
    </source>
</evidence>
<feature type="transmembrane region" description="Helical" evidence="2">
    <location>
        <begin position="95"/>
        <end position="120"/>
    </location>
</feature>
<dbReference type="EMBL" id="KN837185">
    <property type="protein sequence ID" value="KIJ35797.1"/>
    <property type="molecule type" value="Genomic_DNA"/>
</dbReference>
<feature type="transmembrane region" description="Helical" evidence="2">
    <location>
        <begin position="251"/>
        <end position="276"/>
    </location>
</feature>
<keyword evidence="2" id="KW-0472">Membrane</keyword>
<keyword evidence="2" id="KW-1133">Transmembrane helix</keyword>
<name>A0A0C9V2C2_SPHS4</name>
<dbReference type="HOGENOM" id="CLU_027441_1_0_1"/>
<evidence type="ECO:0008006" key="5">
    <source>
        <dbReference type="Google" id="ProtNLM"/>
    </source>
</evidence>
<dbReference type="Proteomes" id="UP000054279">
    <property type="component" value="Unassembled WGS sequence"/>
</dbReference>
<sequence length="389" mass="43636">MSKPLSPHAFPHALPSNVELIEGSIVRCSITAFAPTHAQLIRHNGGVHAVEWNARDHRKQRYRTVSPRRGHTRHVKGFWPKFIHLFRIEYWNISWWVGMMFTAGSIVWVINGFQVFLPFVSSVPTAPAKSGWSAFVGATIFAFASILLVIEAWNRDDSALFGYALKESLKDSISGVRSNHDNGFHPGSETEKRPEDTKLQNWTWFSTDPKYFHEIGFMAAFTQWCAATIFWISGFAGIVQLNTALMKHTASLVGVFWVPQIIGGSGFIISSTLYMLEAQRKWYIPAPLSLGWHSGFWNLIGGIGFAACGAFGISTRHWAQYQSTLCTFWGSWAFLIGSLIQWYEAVSPIRGKEQDEEKGKGREDDTSSNSRDGGNENRNDTTDGQPPKA</sequence>
<protein>
    <recommendedName>
        <fullName evidence="5">Integral membrane protein</fullName>
    </recommendedName>
</protein>
<keyword evidence="2" id="KW-0812">Transmembrane</keyword>
<feature type="region of interest" description="Disordered" evidence="1">
    <location>
        <begin position="350"/>
        <end position="389"/>
    </location>
</feature>
<feature type="transmembrane region" description="Helical" evidence="2">
    <location>
        <begin position="296"/>
        <end position="313"/>
    </location>
</feature>
<feature type="compositionally biased region" description="Basic and acidic residues" evidence="1">
    <location>
        <begin position="350"/>
        <end position="365"/>
    </location>
</feature>
<reference evidence="3 4" key="1">
    <citation type="submission" date="2014-06" db="EMBL/GenBank/DDBJ databases">
        <title>Evolutionary Origins and Diversification of the Mycorrhizal Mutualists.</title>
        <authorList>
            <consortium name="DOE Joint Genome Institute"/>
            <consortium name="Mycorrhizal Genomics Consortium"/>
            <person name="Kohler A."/>
            <person name="Kuo A."/>
            <person name="Nagy L.G."/>
            <person name="Floudas D."/>
            <person name="Copeland A."/>
            <person name="Barry K.W."/>
            <person name="Cichocki N."/>
            <person name="Veneault-Fourrey C."/>
            <person name="LaButti K."/>
            <person name="Lindquist E.A."/>
            <person name="Lipzen A."/>
            <person name="Lundell T."/>
            <person name="Morin E."/>
            <person name="Murat C."/>
            <person name="Riley R."/>
            <person name="Ohm R."/>
            <person name="Sun H."/>
            <person name="Tunlid A."/>
            <person name="Henrissat B."/>
            <person name="Grigoriev I.V."/>
            <person name="Hibbett D.S."/>
            <person name="Martin F."/>
        </authorList>
    </citation>
    <scope>NUCLEOTIDE SEQUENCE [LARGE SCALE GENOMIC DNA]</scope>
    <source>
        <strain evidence="3 4">SS14</strain>
    </source>
</reference>
<dbReference type="OrthoDB" id="2603at2759"/>
<evidence type="ECO:0000256" key="2">
    <source>
        <dbReference type="SAM" id="Phobius"/>
    </source>
</evidence>
<accession>A0A0C9V2C2</accession>
<dbReference type="AlphaFoldDB" id="A0A0C9V2C2"/>
<feature type="transmembrane region" description="Helical" evidence="2">
    <location>
        <begin position="215"/>
        <end position="239"/>
    </location>
</feature>
<keyword evidence="4" id="KW-1185">Reference proteome</keyword>
<organism evidence="3 4">
    <name type="scientific">Sphaerobolus stellatus (strain SS14)</name>
    <dbReference type="NCBI Taxonomy" id="990650"/>
    <lineage>
        <taxon>Eukaryota</taxon>
        <taxon>Fungi</taxon>
        <taxon>Dikarya</taxon>
        <taxon>Basidiomycota</taxon>
        <taxon>Agaricomycotina</taxon>
        <taxon>Agaricomycetes</taxon>
        <taxon>Phallomycetidae</taxon>
        <taxon>Geastrales</taxon>
        <taxon>Sphaerobolaceae</taxon>
        <taxon>Sphaerobolus</taxon>
    </lineage>
</organism>
<gene>
    <name evidence="3" type="ORF">M422DRAFT_261986</name>
</gene>
<feature type="transmembrane region" description="Helical" evidence="2">
    <location>
        <begin position="132"/>
        <end position="153"/>
    </location>
</feature>
<proteinExistence type="predicted"/>
<evidence type="ECO:0000313" key="3">
    <source>
        <dbReference type="EMBL" id="KIJ35797.1"/>
    </source>
</evidence>
<evidence type="ECO:0000256" key="1">
    <source>
        <dbReference type="SAM" id="MobiDB-lite"/>
    </source>
</evidence>